<protein>
    <submittedName>
        <fullName evidence="1">Uncharacterized protein</fullName>
    </submittedName>
</protein>
<proteinExistence type="predicted"/>
<evidence type="ECO:0000313" key="1">
    <source>
        <dbReference type="EMBL" id="EAR97635.1"/>
    </source>
</evidence>
<dbReference type="Proteomes" id="UP000009168">
    <property type="component" value="Unassembled WGS sequence"/>
</dbReference>
<keyword evidence="2" id="KW-1185">Reference proteome</keyword>
<name>Q23M78_TETTS</name>
<evidence type="ECO:0000313" key="2">
    <source>
        <dbReference type="Proteomes" id="UP000009168"/>
    </source>
</evidence>
<gene>
    <name evidence="1" type="ORF">TTHERM_01087880</name>
</gene>
<organism evidence="1 2">
    <name type="scientific">Tetrahymena thermophila (strain SB210)</name>
    <dbReference type="NCBI Taxonomy" id="312017"/>
    <lineage>
        <taxon>Eukaryota</taxon>
        <taxon>Sar</taxon>
        <taxon>Alveolata</taxon>
        <taxon>Ciliophora</taxon>
        <taxon>Intramacronucleata</taxon>
        <taxon>Oligohymenophorea</taxon>
        <taxon>Hymenostomatida</taxon>
        <taxon>Tetrahymenina</taxon>
        <taxon>Tetrahymenidae</taxon>
        <taxon>Tetrahymena</taxon>
    </lineage>
</organism>
<dbReference type="InParanoid" id="Q23M78"/>
<dbReference type="RefSeq" id="XP_001017880.1">
    <property type="nucleotide sequence ID" value="XM_001017880.1"/>
</dbReference>
<dbReference type="GeneID" id="7836688"/>
<reference evidence="2" key="1">
    <citation type="journal article" date="2006" name="PLoS Biol.">
        <title>Macronuclear genome sequence of the ciliate Tetrahymena thermophila, a model eukaryote.</title>
        <authorList>
            <person name="Eisen J.A."/>
            <person name="Coyne R.S."/>
            <person name="Wu M."/>
            <person name="Wu D."/>
            <person name="Thiagarajan M."/>
            <person name="Wortman J.R."/>
            <person name="Badger J.H."/>
            <person name="Ren Q."/>
            <person name="Amedeo P."/>
            <person name="Jones K.M."/>
            <person name="Tallon L.J."/>
            <person name="Delcher A.L."/>
            <person name="Salzberg S.L."/>
            <person name="Silva J.C."/>
            <person name="Haas B.J."/>
            <person name="Majoros W.H."/>
            <person name="Farzad M."/>
            <person name="Carlton J.M."/>
            <person name="Smith R.K. Jr."/>
            <person name="Garg J."/>
            <person name="Pearlman R.E."/>
            <person name="Karrer K.M."/>
            <person name="Sun L."/>
            <person name="Manning G."/>
            <person name="Elde N.C."/>
            <person name="Turkewitz A.P."/>
            <person name="Asai D.J."/>
            <person name="Wilkes D.E."/>
            <person name="Wang Y."/>
            <person name="Cai H."/>
            <person name="Collins K."/>
            <person name="Stewart B.A."/>
            <person name="Lee S.R."/>
            <person name="Wilamowska K."/>
            <person name="Weinberg Z."/>
            <person name="Ruzzo W.L."/>
            <person name="Wloga D."/>
            <person name="Gaertig J."/>
            <person name="Frankel J."/>
            <person name="Tsao C.-C."/>
            <person name="Gorovsky M.A."/>
            <person name="Keeling P.J."/>
            <person name="Waller R.F."/>
            <person name="Patron N.J."/>
            <person name="Cherry J.M."/>
            <person name="Stover N.A."/>
            <person name="Krieger C.J."/>
            <person name="del Toro C."/>
            <person name="Ryder H.F."/>
            <person name="Williamson S.C."/>
            <person name="Barbeau R.A."/>
            <person name="Hamilton E.P."/>
            <person name="Orias E."/>
        </authorList>
    </citation>
    <scope>NUCLEOTIDE SEQUENCE [LARGE SCALE GENOMIC DNA]</scope>
    <source>
        <strain evidence="2">SB210</strain>
    </source>
</reference>
<dbReference type="HOGENOM" id="CLU_2781546_0_0_1"/>
<dbReference type="KEGG" id="tet:TTHERM_01087880"/>
<accession>Q23M78</accession>
<dbReference type="EMBL" id="GG662662">
    <property type="protein sequence ID" value="EAR97635.1"/>
    <property type="molecule type" value="Genomic_DNA"/>
</dbReference>
<dbReference type="AlphaFoldDB" id="Q23M78"/>
<sequence>MRIIIYYHEQKFNIKMLQQQHLATSQQVERDQFQYRCTQKNCRFNENNKIPFKKWWLGQVGLYESNILL</sequence>